<dbReference type="CDD" id="cd06471">
    <property type="entry name" value="ACD_LpsHSP_like"/>
    <property type="match status" value="1"/>
</dbReference>
<comment type="similarity">
    <text evidence="1 2">Belongs to the small heat shock protein (HSP20) family.</text>
</comment>
<evidence type="ECO:0000259" key="4">
    <source>
        <dbReference type="PROSITE" id="PS01031"/>
    </source>
</evidence>
<feature type="region of interest" description="Disordered" evidence="3">
    <location>
        <begin position="75"/>
        <end position="98"/>
    </location>
</feature>
<name>A0A9D1YDA4_9FIRM</name>
<dbReference type="Proteomes" id="UP000823915">
    <property type="component" value="Unassembled WGS sequence"/>
</dbReference>
<dbReference type="EMBL" id="DXDU01000119">
    <property type="protein sequence ID" value="HIY27006.1"/>
    <property type="molecule type" value="Genomic_DNA"/>
</dbReference>
<dbReference type="PROSITE" id="PS01031">
    <property type="entry name" value="SHSP"/>
    <property type="match status" value="1"/>
</dbReference>
<evidence type="ECO:0000313" key="6">
    <source>
        <dbReference type="Proteomes" id="UP000823915"/>
    </source>
</evidence>
<evidence type="ECO:0000256" key="2">
    <source>
        <dbReference type="RuleBase" id="RU003616"/>
    </source>
</evidence>
<dbReference type="InterPro" id="IPR031107">
    <property type="entry name" value="Small_HSP"/>
</dbReference>
<gene>
    <name evidence="5" type="ORF">H9838_07550</name>
</gene>
<evidence type="ECO:0000313" key="5">
    <source>
        <dbReference type="EMBL" id="HIY27006.1"/>
    </source>
</evidence>
<reference evidence="5" key="2">
    <citation type="submission" date="2021-04" db="EMBL/GenBank/DDBJ databases">
        <authorList>
            <person name="Gilroy R."/>
        </authorList>
    </citation>
    <scope>NUCLEOTIDE SEQUENCE</scope>
    <source>
        <strain evidence="5">1282</strain>
    </source>
</reference>
<sequence length="143" mass="16524">MFDMMPFERRNSMARFDPFRELENFEKSFFGDFGGGFRTDIKDKGDHFELEADLPGVKKEDIAVDIDGDCLTISAQRDSQREEKNDQEQYVRRERSYGSYSRSFDISNVKSEEISGSYENGVLKLLLPKRSPTGSASRRLDIQ</sequence>
<evidence type="ECO:0000256" key="3">
    <source>
        <dbReference type="SAM" id="MobiDB-lite"/>
    </source>
</evidence>
<evidence type="ECO:0000256" key="1">
    <source>
        <dbReference type="PROSITE-ProRule" id="PRU00285"/>
    </source>
</evidence>
<comment type="caution">
    <text evidence="5">The sequence shown here is derived from an EMBL/GenBank/DDBJ whole genome shotgun (WGS) entry which is preliminary data.</text>
</comment>
<dbReference type="Gene3D" id="2.60.40.790">
    <property type="match status" value="1"/>
</dbReference>
<dbReference type="InterPro" id="IPR002068">
    <property type="entry name" value="A-crystallin/Hsp20_dom"/>
</dbReference>
<dbReference type="PANTHER" id="PTHR11527">
    <property type="entry name" value="HEAT-SHOCK PROTEIN 20 FAMILY MEMBER"/>
    <property type="match status" value="1"/>
</dbReference>
<organism evidence="5 6">
    <name type="scientific">Candidatus Acutalibacter pullistercoris</name>
    <dbReference type="NCBI Taxonomy" id="2838418"/>
    <lineage>
        <taxon>Bacteria</taxon>
        <taxon>Bacillati</taxon>
        <taxon>Bacillota</taxon>
        <taxon>Clostridia</taxon>
        <taxon>Eubacteriales</taxon>
        <taxon>Acutalibacteraceae</taxon>
        <taxon>Acutalibacter</taxon>
    </lineage>
</organism>
<dbReference type="AlphaFoldDB" id="A0A9D1YDA4"/>
<reference evidence="5" key="1">
    <citation type="journal article" date="2021" name="PeerJ">
        <title>Extensive microbial diversity within the chicken gut microbiome revealed by metagenomics and culture.</title>
        <authorList>
            <person name="Gilroy R."/>
            <person name="Ravi A."/>
            <person name="Getino M."/>
            <person name="Pursley I."/>
            <person name="Horton D.L."/>
            <person name="Alikhan N.F."/>
            <person name="Baker D."/>
            <person name="Gharbi K."/>
            <person name="Hall N."/>
            <person name="Watson M."/>
            <person name="Adriaenssens E.M."/>
            <person name="Foster-Nyarko E."/>
            <person name="Jarju S."/>
            <person name="Secka A."/>
            <person name="Antonio M."/>
            <person name="Oren A."/>
            <person name="Chaudhuri R.R."/>
            <person name="La Ragione R."/>
            <person name="Hildebrand F."/>
            <person name="Pallen M.J."/>
        </authorList>
    </citation>
    <scope>NUCLEOTIDE SEQUENCE</scope>
    <source>
        <strain evidence="5">1282</strain>
    </source>
</reference>
<dbReference type="SUPFAM" id="SSF49764">
    <property type="entry name" value="HSP20-like chaperones"/>
    <property type="match status" value="1"/>
</dbReference>
<proteinExistence type="inferred from homology"/>
<accession>A0A9D1YDA4</accession>
<feature type="compositionally biased region" description="Basic and acidic residues" evidence="3">
    <location>
        <begin position="78"/>
        <end position="96"/>
    </location>
</feature>
<dbReference type="Pfam" id="PF00011">
    <property type="entry name" value="HSP20"/>
    <property type="match status" value="1"/>
</dbReference>
<protein>
    <submittedName>
        <fullName evidence="5">Hsp20/alpha crystallin family protein</fullName>
    </submittedName>
</protein>
<dbReference type="InterPro" id="IPR008978">
    <property type="entry name" value="HSP20-like_chaperone"/>
</dbReference>
<feature type="domain" description="SHSP" evidence="4">
    <location>
        <begin position="28"/>
        <end position="143"/>
    </location>
</feature>